<dbReference type="OrthoDB" id="2272475at2759"/>
<dbReference type="Proteomes" id="UP000716291">
    <property type="component" value="Unassembled WGS sequence"/>
</dbReference>
<name>A0A9P6XNA2_RHIOR</name>
<reference evidence="2" key="1">
    <citation type="journal article" date="2020" name="Microb. Genom.">
        <title>Genetic diversity of clinical and environmental Mucorales isolates obtained from an investigation of mucormycosis cases among solid organ transplant recipients.</title>
        <authorList>
            <person name="Nguyen M.H."/>
            <person name="Kaul D."/>
            <person name="Muto C."/>
            <person name="Cheng S.J."/>
            <person name="Richter R.A."/>
            <person name="Bruno V.M."/>
            <person name="Liu G."/>
            <person name="Beyhan S."/>
            <person name="Sundermann A.J."/>
            <person name="Mounaud S."/>
            <person name="Pasculle A.W."/>
            <person name="Nierman W.C."/>
            <person name="Driscoll E."/>
            <person name="Cumbie R."/>
            <person name="Clancy C.J."/>
            <person name="Dupont C.L."/>
        </authorList>
    </citation>
    <scope>NUCLEOTIDE SEQUENCE</scope>
    <source>
        <strain evidence="1">GL11</strain>
        <strain evidence="2">GL16</strain>
    </source>
</reference>
<sequence length="94" mass="10183">MVNPDREDSAVPVFPVSHNAQEIREDEVLLVRFVDVFDVVIYPTGDHSVPVWGGLGGGVVPSASDEADEDDQVAPLWLLATELAMEPEDDQAVP</sequence>
<dbReference type="EMBL" id="JAANQT010004403">
    <property type="protein sequence ID" value="KAG1299219.1"/>
    <property type="molecule type" value="Genomic_DNA"/>
</dbReference>
<accession>A0A9P6XNA2</accession>
<dbReference type="AlphaFoldDB" id="A0A9P6XNA2"/>
<dbReference type="EMBL" id="JAANIT010008927">
    <property type="protein sequence ID" value="KAG1527982.1"/>
    <property type="molecule type" value="Genomic_DNA"/>
</dbReference>
<keyword evidence="3" id="KW-1185">Reference proteome</keyword>
<protein>
    <submittedName>
        <fullName evidence="2">Uncharacterized protein</fullName>
    </submittedName>
</protein>
<evidence type="ECO:0000313" key="2">
    <source>
        <dbReference type="EMBL" id="KAG1527982.1"/>
    </source>
</evidence>
<comment type="caution">
    <text evidence="2">The sequence shown here is derived from an EMBL/GenBank/DDBJ whole genome shotgun (WGS) entry which is preliminary data.</text>
</comment>
<evidence type="ECO:0000313" key="1">
    <source>
        <dbReference type="EMBL" id="KAG1299219.1"/>
    </source>
</evidence>
<organism evidence="2 4">
    <name type="scientific">Rhizopus oryzae</name>
    <name type="common">Mucormycosis agent</name>
    <name type="synonym">Rhizopus arrhizus var. delemar</name>
    <dbReference type="NCBI Taxonomy" id="64495"/>
    <lineage>
        <taxon>Eukaryota</taxon>
        <taxon>Fungi</taxon>
        <taxon>Fungi incertae sedis</taxon>
        <taxon>Mucoromycota</taxon>
        <taxon>Mucoromycotina</taxon>
        <taxon>Mucoromycetes</taxon>
        <taxon>Mucorales</taxon>
        <taxon>Mucorineae</taxon>
        <taxon>Rhizopodaceae</taxon>
        <taxon>Rhizopus</taxon>
    </lineage>
</organism>
<proteinExistence type="predicted"/>
<evidence type="ECO:0000313" key="4">
    <source>
        <dbReference type="Proteomes" id="UP000717996"/>
    </source>
</evidence>
<evidence type="ECO:0000313" key="3">
    <source>
        <dbReference type="Proteomes" id="UP000716291"/>
    </source>
</evidence>
<gene>
    <name evidence="2" type="ORF">G6F51_014275</name>
    <name evidence="1" type="ORF">G6F64_012881</name>
</gene>
<dbReference type="Proteomes" id="UP000717996">
    <property type="component" value="Unassembled WGS sequence"/>
</dbReference>